<feature type="compositionally biased region" description="Low complexity" evidence="1">
    <location>
        <begin position="167"/>
        <end position="188"/>
    </location>
</feature>
<feature type="region of interest" description="Disordered" evidence="1">
    <location>
        <begin position="1"/>
        <end position="101"/>
    </location>
</feature>
<evidence type="ECO:0000256" key="1">
    <source>
        <dbReference type="SAM" id="MobiDB-lite"/>
    </source>
</evidence>
<evidence type="ECO:0000313" key="2">
    <source>
        <dbReference type="EMBL" id="SJX64969.1"/>
    </source>
</evidence>
<feature type="region of interest" description="Disordered" evidence="1">
    <location>
        <begin position="261"/>
        <end position="367"/>
    </location>
</feature>
<feature type="region of interest" description="Disordered" evidence="1">
    <location>
        <begin position="126"/>
        <end position="154"/>
    </location>
</feature>
<gene>
    <name evidence="2" type="ORF">SRS1_15795</name>
</gene>
<feature type="compositionally biased region" description="Polar residues" evidence="1">
    <location>
        <begin position="52"/>
        <end position="65"/>
    </location>
</feature>
<feature type="compositionally biased region" description="Basic residues" evidence="1">
    <location>
        <begin position="354"/>
        <end position="367"/>
    </location>
</feature>
<feature type="compositionally biased region" description="Low complexity" evidence="1">
    <location>
        <begin position="311"/>
        <end position="342"/>
    </location>
</feature>
<feature type="compositionally biased region" description="Basic and acidic residues" evidence="1">
    <location>
        <begin position="1"/>
        <end position="14"/>
    </location>
</feature>
<accession>A0A2N8UJK5</accession>
<protein>
    <submittedName>
        <fullName evidence="2">Uncharacterized protein</fullName>
    </submittedName>
</protein>
<sequence length="367" mass="39418">MRGGVDKQRTREASSDASLWDDIDDTNSTFADIVTPPLQQDLPLPQPPTTTASHPITITDSTPESSTRHQALDLELFPSGQPPSSFDFDGAAANEPWSQASAKATQYLRDEWLISVGQKQPDDLVQDLLAPPSRPTAKGGEMASSLTSKSKRGRSSLLDQLDVICSSPSQHFSSSPNANENESSKPSKLMSPAATERQPLQPVTSIVSNGKAPSTHDETHELSAIDMLEMSCSPPSQTFPHMTLIKDMPQELQDIYHRLAFGPSSTSSDTTSPNPGTTVRGTRGKTWQTTWQDDADQANQSTPGSSRGRKPASATAATAARKGARATNTKARSSFASGTSSSHNRSQYFASLRGRARGRGRGRGRAR</sequence>
<feature type="region of interest" description="Disordered" evidence="1">
    <location>
        <begin position="167"/>
        <end position="218"/>
    </location>
</feature>
<name>A0A2N8UJK5_9BASI</name>
<feature type="compositionally biased region" description="Polar residues" evidence="1">
    <location>
        <begin position="285"/>
        <end position="305"/>
    </location>
</feature>
<feature type="compositionally biased region" description="Low complexity" evidence="1">
    <location>
        <begin position="263"/>
        <end position="278"/>
    </location>
</feature>
<feature type="compositionally biased region" description="Polar residues" evidence="1">
    <location>
        <begin position="201"/>
        <end position="212"/>
    </location>
</feature>
<dbReference type="AlphaFoldDB" id="A0A2N8UJK5"/>
<proteinExistence type="predicted"/>
<dbReference type="Proteomes" id="UP000239563">
    <property type="component" value="Chromosome XV"/>
</dbReference>
<evidence type="ECO:0000313" key="3">
    <source>
        <dbReference type="Proteomes" id="UP000239563"/>
    </source>
</evidence>
<reference evidence="2 3" key="1">
    <citation type="submission" date="2017-02" db="EMBL/GenBank/DDBJ databases">
        <authorList>
            <person name="Peterson S.W."/>
        </authorList>
    </citation>
    <scope>NUCLEOTIDE SEQUENCE [LARGE SCALE GENOMIC DNA]</scope>
    <source>
        <strain evidence="2 3">SRS1_H2-8</strain>
    </source>
</reference>
<organism evidence="2 3">
    <name type="scientific">Sporisorium reilianum f. sp. reilianum</name>
    <dbReference type="NCBI Taxonomy" id="72559"/>
    <lineage>
        <taxon>Eukaryota</taxon>
        <taxon>Fungi</taxon>
        <taxon>Dikarya</taxon>
        <taxon>Basidiomycota</taxon>
        <taxon>Ustilaginomycotina</taxon>
        <taxon>Ustilaginomycetes</taxon>
        <taxon>Ustilaginales</taxon>
        <taxon>Ustilaginaceae</taxon>
        <taxon>Sporisorium</taxon>
    </lineage>
</organism>
<dbReference type="EMBL" id="LT795068">
    <property type="protein sequence ID" value="SJX64969.1"/>
    <property type="molecule type" value="Genomic_DNA"/>
</dbReference>